<dbReference type="EMBL" id="CAIX01000103">
    <property type="protein sequence ID" value="CCI45648.1"/>
    <property type="molecule type" value="Genomic_DNA"/>
</dbReference>
<gene>
    <name evidence="2" type="ORF">BN9_065450</name>
</gene>
<evidence type="ECO:0000313" key="2">
    <source>
        <dbReference type="EMBL" id="CCI45648.1"/>
    </source>
</evidence>
<accession>A0A024GFV7</accession>
<proteinExistence type="predicted"/>
<dbReference type="OrthoDB" id="162906at2759"/>
<evidence type="ECO:0000313" key="3">
    <source>
        <dbReference type="Proteomes" id="UP000053237"/>
    </source>
</evidence>
<organism evidence="2 3">
    <name type="scientific">Albugo candida</name>
    <dbReference type="NCBI Taxonomy" id="65357"/>
    <lineage>
        <taxon>Eukaryota</taxon>
        <taxon>Sar</taxon>
        <taxon>Stramenopiles</taxon>
        <taxon>Oomycota</taxon>
        <taxon>Peronosporomycetes</taxon>
        <taxon>Albuginales</taxon>
        <taxon>Albuginaceae</taxon>
        <taxon>Albugo</taxon>
    </lineage>
</organism>
<name>A0A024GFV7_9STRA</name>
<protein>
    <submittedName>
        <fullName evidence="2">Uncharacterized protein</fullName>
    </submittedName>
</protein>
<dbReference type="InParanoid" id="A0A024GFV7"/>
<keyword evidence="3" id="KW-1185">Reference proteome</keyword>
<feature type="compositionally biased region" description="Basic and acidic residues" evidence="1">
    <location>
        <begin position="1"/>
        <end position="13"/>
    </location>
</feature>
<feature type="region of interest" description="Disordered" evidence="1">
    <location>
        <begin position="1"/>
        <end position="24"/>
    </location>
</feature>
<comment type="caution">
    <text evidence="2">The sequence shown here is derived from an EMBL/GenBank/DDBJ whole genome shotgun (WGS) entry which is preliminary data.</text>
</comment>
<dbReference type="AlphaFoldDB" id="A0A024GFV7"/>
<evidence type="ECO:0000256" key="1">
    <source>
        <dbReference type="SAM" id="MobiDB-lite"/>
    </source>
</evidence>
<dbReference type="Proteomes" id="UP000053237">
    <property type="component" value="Unassembled WGS sequence"/>
</dbReference>
<sequence length="144" mass="15685">MDKEKHYDSRESSGKGNTDEIPIAKQVQSSQVYGVPAPNEPYAGVHAQPPYNASYGQPHCNPSYGPPPAVDAYGRPIVTAIPFQAQPQMIANNSQIMRDAQGNALCKKCSAPYPLPHGCTSWRCRNCQELNNASIYGDECCTIL</sequence>
<reference evidence="2 3" key="1">
    <citation type="submission" date="2012-05" db="EMBL/GenBank/DDBJ databases">
        <title>Recombination and specialization in a pathogen metapopulation.</title>
        <authorList>
            <person name="Gardiner A."/>
            <person name="Kemen E."/>
            <person name="Schultz-Larsen T."/>
            <person name="MacLean D."/>
            <person name="Van Oosterhout C."/>
            <person name="Jones J.D.G."/>
        </authorList>
    </citation>
    <scope>NUCLEOTIDE SEQUENCE [LARGE SCALE GENOMIC DNA]</scope>
    <source>
        <strain evidence="2 3">Ac Nc2</strain>
    </source>
</reference>